<protein>
    <submittedName>
        <fullName evidence="3">Uncharacterized conserved protein YndB, AHSA1/START domain</fullName>
    </submittedName>
</protein>
<evidence type="ECO:0000256" key="1">
    <source>
        <dbReference type="ARBA" id="ARBA00006817"/>
    </source>
</evidence>
<dbReference type="InterPro" id="IPR013538">
    <property type="entry name" value="ASHA1/2-like_C"/>
</dbReference>
<dbReference type="InterPro" id="IPR023393">
    <property type="entry name" value="START-like_dom_sf"/>
</dbReference>
<dbReference type="Proteomes" id="UP000199444">
    <property type="component" value="Unassembled WGS sequence"/>
</dbReference>
<organism evidence="3 4">
    <name type="scientific">Virgibacillus salinus</name>
    <dbReference type="NCBI Taxonomy" id="553311"/>
    <lineage>
        <taxon>Bacteria</taxon>
        <taxon>Bacillati</taxon>
        <taxon>Bacillota</taxon>
        <taxon>Bacilli</taxon>
        <taxon>Bacillales</taxon>
        <taxon>Bacillaceae</taxon>
        <taxon>Virgibacillus</taxon>
    </lineage>
</organism>
<reference evidence="3 4" key="1">
    <citation type="submission" date="2016-10" db="EMBL/GenBank/DDBJ databases">
        <authorList>
            <person name="de Groot N.N."/>
        </authorList>
    </citation>
    <scope>NUCLEOTIDE SEQUENCE [LARGE SCALE GENOMIC DNA]</scope>
    <source>
        <strain evidence="3 4">CGMCC 1.10449</strain>
    </source>
</reference>
<sequence>MNGRYVSHDTFTIKKIYDATPATVYAAWADRKAKTRWFQKPIEFDFQVGGRETNRGESPEGSVYTFDARYLQIIHEQRIVYAYTMDLEDIRISVSLATVEFKPTGDSTQLIFTEQGAFLDGYDTSAIREQGTNTLLNNLGEELRRK</sequence>
<evidence type="ECO:0000313" key="4">
    <source>
        <dbReference type="Proteomes" id="UP000199444"/>
    </source>
</evidence>
<feature type="domain" description="Activator of Hsp90 ATPase homologue 1/2-like C-terminal" evidence="2">
    <location>
        <begin position="18"/>
        <end position="143"/>
    </location>
</feature>
<keyword evidence="4" id="KW-1185">Reference proteome</keyword>
<proteinExistence type="inferred from homology"/>
<dbReference type="Pfam" id="PF08327">
    <property type="entry name" value="AHSA1"/>
    <property type="match status" value="1"/>
</dbReference>
<dbReference type="STRING" id="553311.SAMN05216231_3237"/>
<accession>A0A1H1FIH6</accession>
<dbReference type="AlphaFoldDB" id="A0A1H1FIH6"/>
<gene>
    <name evidence="3" type="ORF">SAMN05216231_3237</name>
</gene>
<dbReference type="RefSeq" id="WP_092493992.1">
    <property type="nucleotide sequence ID" value="NZ_FNKD01000004.1"/>
</dbReference>
<evidence type="ECO:0000259" key="2">
    <source>
        <dbReference type="Pfam" id="PF08327"/>
    </source>
</evidence>
<dbReference type="Gene3D" id="3.30.530.20">
    <property type="match status" value="1"/>
</dbReference>
<dbReference type="SUPFAM" id="SSF55961">
    <property type="entry name" value="Bet v1-like"/>
    <property type="match status" value="1"/>
</dbReference>
<comment type="similarity">
    <text evidence="1">Belongs to the AHA1 family.</text>
</comment>
<name>A0A1H1FIH6_9BACI</name>
<evidence type="ECO:0000313" key="3">
    <source>
        <dbReference type="EMBL" id="SDR00822.1"/>
    </source>
</evidence>
<dbReference type="EMBL" id="FNKD01000004">
    <property type="protein sequence ID" value="SDR00822.1"/>
    <property type="molecule type" value="Genomic_DNA"/>
</dbReference>
<dbReference type="CDD" id="cd08900">
    <property type="entry name" value="SRPBCC_CalC_Aha1-like_7"/>
    <property type="match status" value="1"/>
</dbReference>